<evidence type="ECO:0000256" key="10">
    <source>
        <dbReference type="ARBA" id="ARBA00045970"/>
    </source>
</evidence>
<gene>
    <name evidence="12" type="ORF">C3L33_22020</name>
</gene>
<dbReference type="InterPro" id="IPR029338">
    <property type="entry name" value="TSSC4"/>
</dbReference>
<evidence type="ECO:0000256" key="3">
    <source>
        <dbReference type="ARBA" id="ARBA00010362"/>
    </source>
</evidence>
<evidence type="ECO:0000256" key="4">
    <source>
        <dbReference type="ARBA" id="ARBA00022490"/>
    </source>
</evidence>
<protein>
    <recommendedName>
        <fullName evidence="9">U5 small nuclear ribonucleoprotein TSSC4</fullName>
    </recommendedName>
</protein>
<accession>A0A6A4KPS2</accession>
<keyword evidence="4" id="KW-0963">Cytoplasm</keyword>
<evidence type="ECO:0000256" key="8">
    <source>
        <dbReference type="ARBA" id="ARBA00023242"/>
    </source>
</evidence>
<dbReference type="EMBL" id="QEFC01003985">
    <property type="protein sequence ID" value="KAE9446054.1"/>
    <property type="molecule type" value="Genomic_DNA"/>
</dbReference>
<keyword evidence="7" id="KW-0508">mRNA splicing</keyword>
<evidence type="ECO:0000256" key="6">
    <source>
        <dbReference type="ARBA" id="ARBA00022728"/>
    </source>
</evidence>
<dbReference type="PANTHER" id="PTHR13445">
    <property type="entry name" value="TUMOR SUPPRESSING SUBTRANSFERABLE CANDIDATE 4 TSSC4"/>
    <property type="match status" value="1"/>
</dbReference>
<keyword evidence="8" id="KW-0539">Nucleus</keyword>
<evidence type="ECO:0000313" key="12">
    <source>
        <dbReference type="EMBL" id="KAE9446054.1"/>
    </source>
</evidence>
<feature type="compositionally biased region" description="Basic and acidic residues" evidence="11">
    <location>
        <begin position="51"/>
        <end position="69"/>
    </location>
</feature>
<feature type="compositionally biased region" description="Polar residues" evidence="11">
    <location>
        <begin position="378"/>
        <end position="390"/>
    </location>
</feature>
<feature type="compositionally biased region" description="Low complexity" evidence="11">
    <location>
        <begin position="16"/>
        <end position="46"/>
    </location>
</feature>
<proteinExistence type="inferred from homology"/>
<dbReference type="OrthoDB" id="1906282at2759"/>
<reference evidence="12" key="1">
    <citation type="journal article" date="2019" name="Genome Biol. Evol.">
        <title>The Rhododendron genome and chromosomal organization provide insight into shared whole-genome duplications across the heath family (Ericaceae).</title>
        <authorList>
            <person name="Soza V.L."/>
            <person name="Lindsley D."/>
            <person name="Waalkes A."/>
            <person name="Ramage E."/>
            <person name="Patwardhan R.P."/>
            <person name="Burton J.N."/>
            <person name="Adey A."/>
            <person name="Kumar A."/>
            <person name="Qiu R."/>
            <person name="Shendure J."/>
            <person name="Hall B."/>
        </authorList>
    </citation>
    <scope>NUCLEOTIDE SEQUENCE</scope>
    <source>
        <strain evidence="12">RSF 1966-606</strain>
    </source>
</reference>
<feature type="compositionally biased region" description="Acidic residues" evidence="11">
    <location>
        <begin position="100"/>
        <end position="119"/>
    </location>
</feature>
<feature type="region of interest" description="Disordered" evidence="11">
    <location>
        <begin position="368"/>
        <end position="399"/>
    </location>
</feature>
<feature type="region of interest" description="Disordered" evidence="11">
    <location>
        <begin position="16"/>
        <end position="132"/>
    </location>
</feature>
<keyword evidence="6" id="KW-0747">Spliceosome</keyword>
<dbReference type="GO" id="GO:0006397">
    <property type="term" value="P:mRNA processing"/>
    <property type="evidence" value="ECO:0007669"/>
    <property type="project" value="UniProtKB-KW"/>
</dbReference>
<keyword evidence="5" id="KW-0507">mRNA processing</keyword>
<comment type="function">
    <text evidence="10">Protein associated with the U5 snRNP, during its maturation and its post-splicing recycling and which is required for spliceosomal tri-snRNP complex assembly in the nucleus. Has a molecular sequestering activity and transiently hinders SNRNP200 binding sites for constitutive splicing factors that intervene later during the assembly of the spliceosome and splicing. Together with its molecular sequestering activity, may also function as a molecular adapter and placeholder, coordinating the assembly of the U5 snRNP and its association with the U4/U6 di-snRNP.</text>
</comment>
<dbReference type="Pfam" id="PF15264">
    <property type="entry name" value="TSSC4"/>
    <property type="match status" value="1"/>
</dbReference>
<sequence length="455" mass="51090">MEESFRVRVVKTFGSLASASSSSSSSSSSSNTVASASASLSSLWSLTDEELERKEWNRERDDSFNDAEPKPYPPNLDGFFANRSKIPPRAGRVGFKQEIEADLEDLDDDGVDDDEEEEEGKERELVKPDDYNDEEWDIRSSIGLDCTLDFEEEEDKYDKVAVGMEKADDRLYMRDITGYWTDINFYNELPNTFKDASRDPRANHMAAKLRLKEDAEAAGKFGSLQVSDTGLLVPNTQNIEEGVNPKSILKRKENQVDPKTQKRVRFGPGCNGDCEEDYEGTKDVVMGNCSTEAEKSEASFPPQEFSVVPDYIRNPSKYTHYTFDSSSDSDEESNQKAYMDFLNQQKSSNSTEPLQDYTSSNLPKSIAFTPKKKLGDASSKNGNELEQNQGDVGKEIMPKKGGPAIVITAVEVPEREVCEMEEDEPEKVATKNSTLRRQGRQYRTKADIELDQPVT</sequence>
<name>A0A6A4KPS2_9ERIC</name>
<evidence type="ECO:0000256" key="2">
    <source>
        <dbReference type="ARBA" id="ARBA00004496"/>
    </source>
</evidence>
<dbReference type="PANTHER" id="PTHR13445:SF3">
    <property type="entry name" value="U5 SMALL NUCLEAR RIBONUCLEOPROTEIN TSSC4"/>
    <property type="match status" value="1"/>
</dbReference>
<comment type="caution">
    <text evidence="12">The sequence shown here is derived from an EMBL/GenBank/DDBJ whole genome shotgun (WGS) entry which is preliminary data.</text>
</comment>
<dbReference type="GO" id="GO:0005681">
    <property type="term" value="C:spliceosomal complex"/>
    <property type="evidence" value="ECO:0007669"/>
    <property type="project" value="UniProtKB-KW"/>
</dbReference>
<evidence type="ECO:0000256" key="1">
    <source>
        <dbReference type="ARBA" id="ARBA00004123"/>
    </source>
</evidence>
<feature type="region of interest" description="Disordered" evidence="11">
    <location>
        <begin position="418"/>
        <end position="455"/>
    </location>
</feature>
<organism evidence="12">
    <name type="scientific">Rhododendron williamsianum</name>
    <dbReference type="NCBI Taxonomy" id="262921"/>
    <lineage>
        <taxon>Eukaryota</taxon>
        <taxon>Viridiplantae</taxon>
        <taxon>Streptophyta</taxon>
        <taxon>Embryophyta</taxon>
        <taxon>Tracheophyta</taxon>
        <taxon>Spermatophyta</taxon>
        <taxon>Magnoliopsida</taxon>
        <taxon>eudicotyledons</taxon>
        <taxon>Gunneridae</taxon>
        <taxon>Pentapetalae</taxon>
        <taxon>asterids</taxon>
        <taxon>Ericales</taxon>
        <taxon>Ericaceae</taxon>
        <taxon>Ericoideae</taxon>
        <taxon>Rhodoreae</taxon>
        <taxon>Rhododendron</taxon>
    </lineage>
</organism>
<dbReference type="GO" id="GO:0008380">
    <property type="term" value="P:RNA splicing"/>
    <property type="evidence" value="ECO:0007669"/>
    <property type="project" value="UniProtKB-KW"/>
</dbReference>
<dbReference type="AlphaFoldDB" id="A0A6A4KPS2"/>
<evidence type="ECO:0000256" key="11">
    <source>
        <dbReference type="SAM" id="MobiDB-lite"/>
    </source>
</evidence>
<feature type="compositionally biased region" description="Basic and acidic residues" evidence="11">
    <location>
        <begin position="120"/>
        <end position="130"/>
    </location>
</feature>
<dbReference type="GO" id="GO:0005737">
    <property type="term" value="C:cytoplasm"/>
    <property type="evidence" value="ECO:0007669"/>
    <property type="project" value="UniProtKB-SubCell"/>
</dbReference>
<evidence type="ECO:0000256" key="9">
    <source>
        <dbReference type="ARBA" id="ARBA00035304"/>
    </source>
</evidence>
<comment type="similarity">
    <text evidence="3">Belongs to the TSSC4 family.</text>
</comment>
<evidence type="ECO:0000256" key="7">
    <source>
        <dbReference type="ARBA" id="ARBA00023187"/>
    </source>
</evidence>
<comment type="subcellular location">
    <subcellularLocation>
        <location evidence="2">Cytoplasm</location>
    </subcellularLocation>
    <subcellularLocation>
        <location evidence="1">Nucleus</location>
    </subcellularLocation>
</comment>
<evidence type="ECO:0000256" key="5">
    <source>
        <dbReference type="ARBA" id="ARBA00022664"/>
    </source>
</evidence>
<feature type="non-terminal residue" evidence="12">
    <location>
        <position position="1"/>
    </location>
</feature>